<keyword evidence="3" id="KW-1185">Reference proteome</keyword>
<evidence type="ECO:0000256" key="1">
    <source>
        <dbReference type="SAM" id="MobiDB-lite"/>
    </source>
</evidence>
<gene>
    <name evidence="2" type="ORF">ElyMa_006349000</name>
</gene>
<dbReference type="Proteomes" id="UP000762676">
    <property type="component" value="Unassembled WGS sequence"/>
</dbReference>
<name>A0AAV4HKK0_9GAST</name>
<organism evidence="2 3">
    <name type="scientific">Elysia marginata</name>
    <dbReference type="NCBI Taxonomy" id="1093978"/>
    <lineage>
        <taxon>Eukaryota</taxon>
        <taxon>Metazoa</taxon>
        <taxon>Spiralia</taxon>
        <taxon>Lophotrochozoa</taxon>
        <taxon>Mollusca</taxon>
        <taxon>Gastropoda</taxon>
        <taxon>Heterobranchia</taxon>
        <taxon>Euthyneura</taxon>
        <taxon>Panpulmonata</taxon>
        <taxon>Sacoglossa</taxon>
        <taxon>Placobranchoidea</taxon>
        <taxon>Plakobranchidae</taxon>
        <taxon>Elysia</taxon>
    </lineage>
</organism>
<comment type="caution">
    <text evidence="2">The sequence shown here is derived from an EMBL/GenBank/DDBJ whole genome shotgun (WGS) entry which is preliminary data.</text>
</comment>
<dbReference type="EMBL" id="BMAT01012739">
    <property type="protein sequence ID" value="GFR98396.1"/>
    <property type="molecule type" value="Genomic_DNA"/>
</dbReference>
<reference evidence="2 3" key="1">
    <citation type="journal article" date="2021" name="Elife">
        <title>Chloroplast acquisition without the gene transfer in kleptoplastic sea slugs, Plakobranchus ocellatus.</title>
        <authorList>
            <person name="Maeda T."/>
            <person name="Takahashi S."/>
            <person name="Yoshida T."/>
            <person name="Shimamura S."/>
            <person name="Takaki Y."/>
            <person name="Nagai Y."/>
            <person name="Toyoda A."/>
            <person name="Suzuki Y."/>
            <person name="Arimoto A."/>
            <person name="Ishii H."/>
            <person name="Satoh N."/>
            <person name="Nishiyama T."/>
            <person name="Hasebe M."/>
            <person name="Maruyama T."/>
            <person name="Minagawa J."/>
            <person name="Obokata J."/>
            <person name="Shigenobu S."/>
        </authorList>
    </citation>
    <scope>NUCLEOTIDE SEQUENCE [LARGE SCALE GENOMIC DNA]</scope>
</reference>
<evidence type="ECO:0000313" key="3">
    <source>
        <dbReference type="Proteomes" id="UP000762676"/>
    </source>
</evidence>
<evidence type="ECO:0000313" key="2">
    <source>
        <dbReference type="EMBL" id="GFR98396.1"/>
    </source>
</evidence>
<protein>
    <submittedName>
        <fullName evidence="2">Uncharacterized protein</fullName>
    </submittedName>
</protein>
<sequence>MLGSEGRLAFPERCMLGYNGTLLEDARAHTGNTTHNTQQTPYQEKGRQCMINECNVLKTRNCDDDGGDDDGGDDDGGDDDDDGDGEDDEDDDDDDEGGGGGDDDDDHYGDDDDDDHDDDDDVVVKFVRAYILSN</sequence>
<feature type="compositionally biased region" description="Acidic residues" evidence="1">
    <location>
        <begin position="64"/>
        <end position="121"/>
    </location>
</feature>
<dbReference type="AlphaFoldDB" id="A0AAV4HKK0"/>
<accession>A0AAV4HKK0</accession>
<feature type="region of interest" description="Disordered" evidence="1">
    <location>
        <begin position="59"/>
        <end position="121"/>
    </location>
</feature>
<proteinExistence type="predicted"/>